<dbReference type="CDD" id="cd18032">
    <property type="entry name" value="DEXHc_RE_I_III_res"/>
    <property type="match status" value="1"/>
</dbReference>
<proteinExistence type="predicted"/>
<dbReference type="PANTHER" id="PTHR47396">
    <property type="entry name" value="TYPE I RESTRICTION ENZYME ECOKI R PROTEIN"/>
    <property type="match status" value="1"/>
</dbReference>
<dbReference type="InterPro" id="IPR007409">
    <property type="entry name" value="Restrct_endonuc_type1_HsdR_N"/>
</dbReference>
<dbReference type="GO" id="GO:0009035">
    <property type="term" value="F:type I site-specific deoxyribonuclease activity"/>
    <property type="evidence" value="ECO:0007669"/>
    <property type="project" value="UniProtKB-EC"/>
</dbReference>
<dbReference type="PANTHER" id="PTHR47396:SF1">
    <property type="entry name" value="ATP-DEPENDENT HELICASE IRC3-RELATED"/>
    <property type="match status" value="1"/>
</dbReference>
<dbReference type="InterPro" id="IPR014001">
    <property type="entry name" value="Helicase_ATP-bd"/>
</dbReference>
<accession>A0AAW5C7C6</accession>
<dbReference type="RefSeq" id="WP_217774088.1">
    <property type="nucleotide sequence ID" value="NZ_JAHONW010000012.1"/>
</dbReference>
<reference evidence="3" key="1">
    <citation type="submission" date="2022-01" db="EMBL/GenBank/DDBJ databases">
        <title>Collection of gut derived symbiotic bacterial strains cultured from healthy donors.</title>
        <authorList>
            <person name="Lin H."/>
            <person name="Kohout C."/>
            <person name="Waligurski E."/>
            <person name="Pamer E.G."/>
        </authorList>
    </citation>
    <scope>NUCLEOTIDE SEQUENCE</scope>
    <source>
        <strain evidence="3">DFI.1.149</strain>
    </source>
</reference>
<dbReference type="CDD" id="cd18799">
    <property type="entry name" value="SF2_C_EcoAI-like"/>
    <property type="match status" value="1"/>
</dbReference>
<gene>
    <name evidence="3" type="ORF">L0P03_08880</name>
</gene>
<feature type="domain" description="Helicase ATP-binding" evidence="2">
    <location>
        <begin position="167"/>
        <end position="356"/>
    </location>
</feature>
<dbReference type="GO" id="GO:0009307">
    <property type="term" value="P:DNA restriction-modification system"/>
    <property type="evidence" value="ECO:0007669"/>
    <property type="project" value="UniProtKB-KW"/>
</dbReference>
<keyword evidence="3" id="KW-0067">ATP-binding</keyword>
<name>A0AAW5C7C6_9BACT</name>
<organism evidence="3 4">
    <name type="scientific">Odoribacter splanchnicus</name>
    <dbReference type="NCBI Taxonomy" id="28118"/>
    <lineage>
        <taxon>Bacteria</taxon>
        <taxon>Pseudomonadati</taxon>
        <taxon>Bacteroidota</taxon>
        <taxon>Bacteroidia</taxon>
        <taxon>Bacteroidales</taxon>
        <taxon>Odoribacteraceae</taxon>
        <taxon>Odoribacter</taxon>
    </lineage>
</organism>
<dbReference type="PROSITE" id="PS51192">
    <property type="entry name" value="HELICASE_ATP_BIND_1"/>
    <property type="match status" value="1"/>
</dbReference>
<dbReference type="GO" id="GO:0004386">
    <property type="term" value="F:helicase activity"/>
    <property type="evidence" value="ECO:0007669"/>
    <property type="project" value="UniProtKB-KW"/>
</dbReference>
<dbReference type="GO" id="GO:0005524">
    <property type="term" value="F:ATP binding"/>
    <property type="evidence" value="ECO:0007669"/>
    <property type="project" value="UniProtKB-KW"/>
</dbReference>
<dbReference type="Pfam" id="PF04851">
    <property type="entry name" value="ResIII"/>
    <property type="match status" value="1"/>
</dbReference>
<dbReference type="Pfam" id="PF04313">
    <property type="entry name" value="HSDR_N"/>
    <property type="match status" value="1"/>
</dbReference>
<comment type="caution">
    <text evidence="3">The sequence shown here is derived from an EMBL/GenBank/DDBJ whole genome shotgun (WGS) entry which is preliminary data.</text>
</comment>
<dbReference type="EMBL" id="JAKNDN010000015">
    <property type="protein sequence ID" value="MCG4959960.1"/>
    <property type="molecule type" value="Genomic_DNA"/>
</dbReference>
<sequence length="904" mass="102990">MTPEEKARIKIDQWFADAGWKVVNREDYEPTCTAVAIREGLLKGNLEADYFLFINGKAVGVLEAKREETDAFASKVCEQATLYARSVPNIYQAYQKPLPFIFTSNGKELYCCDFREQDSCFKQIMAIPTPHELVKKLGIEDTFAGLPTLKRKGLRDCQYEAVTELEKSFRAGQNRALMVLATGAGKTYTACLAAYRMLSYTPMRRVLFLVDRNNLGKQAEGEFGTFRLTENGDAFNTIFTVNRLRSSSIPSDSNVVISTIQRLFSFLKGETIEDNDDDDDDDENEPVEEVTLPSNPNLPHDYFDMIIIDECHRSIYGNWRKVLEYFDTARLVGLTATPIEETKKFFNYNIIVNYTLEKSIVDGVNVDCRVYRIKTQVTETGGAILEGERVKEETRYTGEVKTVSNKETKTYTNKELNRSVINPAQIKLILSTYRDVVYTELFNDPQREPNMDYLPKTLIFALNEAHATNIVQIAKEVFGRTDDRFVQKITYSAGDSNELIRQFRNDKDFRIAVTCTLVATGTDVKPLEVVMFMRDVESLPLYIQMKGRGVRTIGDEQLRNVTPNAFSKDCFYLVDAVGVTEHAQTVAPIDDGPTTKTITLKELLERISHGYIPDEYLKRLAATLARIYNKADDSQRKEFVRLSHDDMKELSVRIYDALEKGILPLFVSTDEPNNERKGLVAPLANHADARKYLLILAAGFVNTLMPGEDTLISKGFSIEEAKNTTEAFEDFCKKYYDEIEALRIIYNNEGEPITYSMLKDLENRLKMANNHFTSKQLWNSYAIVNPKVVRRSTTKEESDALTNIIQLVRFAFHQIERLDSVVTTSKQFFNLWLGQNQREITDKQREVISRIVDYIASNGACTIRDIREDDATHAAQMIRAFGNMQKADGALHSLYTFVVLRKAA</sequence>
<dbReference type="InterPro" id="IPR006935">
    <property type="entry name" value="Helicase/UvrB_N"/>
</dbReference>
<dbReference type="GO" id="GO:0005829">
    <property type="term" value="C:cytosol"/>
    <property type="evidence" value="ECO:0007669"/>
    <property type="project" value="TreeGrafter"/>
</dbReference>
<dbReference type="InterPro" id="IPR050742">
    <property type="entry name" value="Helicase_Restrict-Modif_Enz"/>
</dbReference>
<dbReference type="InterPro" id="IPR013670">
    <property type="entry name" value="EcoEI_R_C_dom"/>
</dbReference>
<dbReference type="Pfam" id="PF08463">
    <property type="entry name" value="EcoEI_R_C"/>
    <property type="match status" value="1"/>
</dbReference>
<evidence type="ECO:0000313" key="3">
    <source>
        <dbReference type="EMBL" id="MCG4959960.1"/>
    </source>
</evidence>
<dbReference type="SMART" id="SM00487">
    <property type="entry name" value="DEXDc"/>
    <property type="match status" value="1"/>
</dbReference>
<evidence type="ECO:0000313" key="4">
    <source>
        <dbReference type="Proteomes" id="UP001199750"/>
    </source>
</evidence>
<evidence type="ECO:0000259" key="2">
    <source>
        <dbReference type="PROSITE" id="PS51192"/>
    </source>
</evidence>
<evidence type="ECO:0000256" key="1">
    <source>
        <dbReference type="SAM" id="MobiDB-lite"/>
    </source>
</evidence>
<keyword evidence="3" id="KW-0347">Helicase</keyword>
<keyword evidence="3" id="KW-0378">Hydrolase</keyword>
<dbReference type="AlphaFoldDB" id="A0AAW5C7C6"/>
<dbReference type="Proteomes" id="UP001199750">
    <property type="component" value="Unassembled WGS sequence"/>
</dbReference>
<dbReference type="GO" id="GO:0003677">
    <property type="term" value="F:DNA binding"/>
    <property type="evidence" value="ECO:0007669"/>
    <property type="project" value="UniProtKB-KW"/>
</dbReference>
<feature type="compositionally biased region" description="Acidic residues" evidence="1">
    <location>
        <begin position="272"/>
        <end position="288"/>
    </location>
</feature>
<protein>
    <submittedName>
        <fullName evidence="3">DEAD/DEAH box helicase family protein</fullName>
    </submittedName>
</protein>
<keyword evidence="3" id="KW-0547">Nucleotide-binding</keyword>
<feature type="region of interest" description="Disordered" evidence="1">
    <location>
        <begin position="271"/>
        <end position="296"/>
    </location>
</feature>